<dbReference type="InterPro" id="IPR012677">
    <property type="entry name" value="Nucleotide-bd_a/b_plait_sf"/>
</dbReference>
<proteinExistence type="predicted"/>
<dbReference type="Gene3D" id="3.30.70.330">
    <property type="match status" value="1"/>
</dbReference>
<evidence type="ECO:0000256" key="2">
    <source>
        <dbReference type="SAM" id="MobiDB-lite"/>
    </source>
</evidence>
<evidence type="ECO:0000313" key="5">
    <source>
        <dbReference type="Proteomes" id="UP001217485"/>
    </source>
</evidence>
<dbReference type="InterPro" id="IPR052462">
    <property type="entry name" value="SLIRP/GR-RBP-like"/>
</dbReference>
<dbReference type="RefSeq" id="WP_272102343.1">
    <property type="nucleotide sequence ID" value="NZ_JAQNDK010000005.1"/>
</dbReference>
<keyword evidence="1" id="KW-0694">RNA-binding</keyword>
<evidence type="ECO:0000313" key="4">
    <source>
        <dbReference type="EMBL" id="MDC0684219.1"/>
    </source>
</evidence>
<feature type="domain" description="RRM" evidence="3">
    <location>
        <begin position="3"/>
        <end position="81"/>
    </location>
</feature>
<gene>
    <name evidence="4" type="ORF">POL72_41235</name>
</gene>
<dbReference type="Pfam" id="PF00076">
    <property type="entry name" value="RRM_1"/>
    <property type="match status" value="1"/>
</dbReference>
<protein>
    <submittedName>
        <fullName evidence="4">RNA-binding protein</fullName>
    </submittedName>
</protein>
<dbReference type="EMBL" id="JAQNDK010000005">
    <property type="protein sequence ID" value="MDC0684219.1"/>
    <property type="molecule type" value="Genomic_DNA"/>
</dbReference>
<name>A0ABT5CCQ3_9BACT</name>
<evidence type="ECO:0000256" key="1">
    <source>
        <dbReference type="ARBA" id="ARBA00022884"/>
    </source>
</evidence>
<dbReference type="InterPro" id="IPR000504">
    <property type="entry name" value="RRM_dom"/>
</dbReference>
<dbReference type="InterPro" id="IPR035979">
    <property type="entry name" value="RBD_domain_sf"/>
</dbReference>
<organism evidence="4 5">
    <name type="scientific">Sorangium atrum</name>
    <dbReference type="NCBI Taxonomy" id="2995308"/>
    <lineage>
        <taxon>Bacteria</taxon>
        <taxon>Pseudomonadati</taxon>
        <taxon>Myxococcota</taxon>
        <taxon>Polyangia</taxon>
        <taxon>Polyangiales</taxon>
        <taxon>Polyangiaceae</taxon>
        <taxon>Sorangium</taxon>
    </lineage>
</organism>
<comment type="caution">
    <text evidence="4">The sequence shown here is derived from an EMBL/GenBank/DDBJ whole genome shotgun (WGS) entry which is preliminary data.</text>
</comment>
<dbReference type="Proteomes" id="UP001217485">
    <property type="component" value="Unassembled WGS sequence"/>
</dbReference>
<dbReference type="SUPFAM" id="SSF54928">
    <property type="entry name" value="RNA-binding domain, RBD"/>
    <property type="match status" value="1"/>
</dbReference>
<dbReference type="PROSITE" id="PS50102">
    <property type="entry name" value="RRM"/>
    <property type="match status" value="1"/>
</dbReference>
<keyword evidence="5" id="KW-1185">Reference proteome</keyword>
<accession>A0ABT5CCQ3</accession>
<evidence type="ECO:0000259" key="3">
    <source>
        <dbReference type="PROSITE" id="PS50102"/>
    </source>
</evidence>
<dbReference type="SMART" id="SM00360">
    <property type="entry name" value="RRM"/>
    <property type="match status" value="1"/>
</dbReference>
<feature type="compositionally biased region" description="Gly residues" evidence="2">
    <location>
        <begin position="84"/>
        <end position="125"/>
    </location>
</feature>
<reference evidence="4 5" key="1">
    <citation type="submission" date="2023-01" db="EMBL/GenBank/DDBJ databases">
        <title>Minimal conservation of predation-associated metabolite biosynthetic gene clusters underscores biosynthetic potential of Myxococcota including descriptions for ten novel species: Archangium lansinium sp. nov., Myxococcus landrumus sp. nov., Nannocystis bai.</title>
        <authorList>
            <person name="Ahearne A."/>
            <person name="Stevens C."/>
            <person name="Dowd S."/>
        </authorList>
    </citation>
    <scope>NUCLEOTIDE SEQUENCE [LARGE SCALE GENOMIC DNA]</scope>
    <source>
        <strain evidence="4 5">WIWO2</strain>
    </source>
</reference>
<dbReference type="PANTHER" id="PTHR48027">
    <property type="entry name" value="HETEROGENEOUS NUCLEAR RIBONUCLEOPROTEIN 87F-RELATED"/>
    <property type="match status" value="1"/>
</dbReference>
<feature type="region of interest" description="Disordered" evidence="2">
    <location>
        <begin position="77"/>
        <end position="125"/>
    </location>
</feature>
<sequence length="125" mass="12353">MSKRLYVGNLAFHSTEDSLRTAFEGAGVEVLSIQLMTDRMTGQSRGFGFVEVSDAQAQAAINALHGKDLDGRTLTVNEARERTGGPGGGGGGGGGFRGGGGGGGRGGGGGGRGGGRGGGGGRDRW</sequence>